<dbReference type="EMBL" id="WTYT01000003">
    <property type="protein sequence ID" value="MXO65708.1"/>
    <property type="molecule type" value="Genomic_DNA"/>
</dbReference>
<evidence type="ECO:0000313" key="3">
    <source>
        <dbReference type="Proteomes" id="UP000438476"/>
    </source>
</evidence>
<proteinExistence type="predicted"/>
<keyword evidence="1" id="KW-1133">Transmembrane helix</keyword>
<name>A0A6I4T4T4_9SPHN</name>
<accession>A0A6I4T4T4</accession>
<keyword evidence="3" id="KW-1185">Reference proteome</keyword>
<reference evidence="2 3" key="1">
    <citation type="submission" date="2019-12" db="EMBL/GenBank/DDBJ databases">
        <title>Genomic-based taxomic classification of the family Erythrobacteraceae.</title>
        <authorList>
            <person name="Xu L."/>
        </authorList>
    </citation>
    <scope>NUCLEOTIDE SEQUENCE [LARGE SCALE GENOMIC DNA]</scope>
    <source>
        <strain evidence="2 3">LMG 29518</strain>
    </source>
</reference>
<comment type="caution">
    <text evidence="2">The sequence shown here is derived from an EMBL/GenBank/DDBJ whole genome shotgun (WGS) entry which is preliminary data.</text>
</comment>
<evidence type="ECO:0000313" key="2">
    <source>
        <dbReference type="EMBL" id="MXO65708.1"/>
    </source>
</evidence>
<protein>
    <submittedName>
        <fullName evidence="2">Uncharacterized protein</fullName>
    </submittedName>
</protein>
<organism evidence="2 3">
    <name type="scientific">Altericroceibacterium endophyticum</name>
    <dbReference type="NCBI Taxonomy" id="1808508"/>
    <lineage>
        <taxon>Bacteria</taxon>
        <taxon>Pseudomonadati</taxon>
        <taxon>Pseudomonadota</taxon>
        <taxon>Alphaproteobacteria</taxon>
        <taxon>Sphingomonadales</taxon>
        <taxon>Erythrobacteraceae</taxon>
        <taxon>Altericroceibacterium</taxon>
    </lineage>
</organism>
<dbReference type="RefSeq" id="WP_160736148.1">
    <property type="nucleotide sequence ID" value="NZ_WTYT01000003.1"/>
</dbReference>
<keyword evidence="1" id="KW-0812">Transmembrane</keyword>
<keyword evidence="1" id="KW-0472">Membrane</keyword>
<dbReference type="OrthoDB" id="7391866at2"/>
<evidence type="ECO:0000256" key="1">
    <source>
        <dbReference type="SAM" id="Phobius"/>
    </source>
</evidence>
<feature type="transmembrane region" description="Helical" evidence="1">
    <location>
        <begin position="16"/>
        <end position="37"/>
    </location>
</feature>
<sequence>MATAKRQASDRQHRGIASYWQIIGVLALLAAGLSWFYRAQIDEQARAGVAAGAHIACSCHYIGGRALDDCTRDFEPGMEWVFVSQDKTNQSVTAYIPLIASDSATYSPAKGCVLDRWHR</sequence>
<dbReference type="Proteomes" id="UP000438476">
    <property type="component" value="Unassembled WGS sequence"/>
</dbReference>
<dbReference type="AlphaFoldDB" id="A0A6I4T4T4"/>
<gene>
    <name evidence="2" type="ORF">GRI91_08070</name>
</gene>